<feature type="compositionally biased region" description="Pro residues" evidence="10">
    <location>
        <begin position="99"/>
        <end position="109"/>
    </location>
</feature>
<evidence type="ECO:0000256" key="5">
    <source>
        <dbReference type="ARBA" id="ARBA00022519"/>
    </source>
</evidence>
<evidence type="ECO:0000313" key="13">
    <source>
        <dbReference type="EMBL" id="MCG5074690.1"/>
    </source>
</evidence>
<keyword evidence="14" id="KW-1185">Reference proteome</keyword>
<keyword evidence="8 11" id="KW-1133">Transmembrane helix</keyword>
<feature type="domain" description="TonB C-terminal" evidence="12">
    <location>
        <begin position="161"/>
        <end position="252"/>
    </location>
</feature>
<dbReference type="PANTHER" id="PTHR33446">
    <property type="entry name" value="PROTEIN TONB-RELATED"/>
    <property type="match status" value="1"/>
</dbReference>
<proteinExistence type="inferred from homology"/>
<feature type="compositionally biased region" description="Pro residues" evidence="10">
    <location>
        <begin position="127"/>
        <end position="143"/>
    </location>
</feature>
<comment type="caution">
    <text evidence="13">The sequence shown here is derived from an EMBL/GenBank/DDBJ whole genome shotgun (WGS) entry which is preliminary data.</text>
</comment>
<keyword evidence="9 11" id="KW-0472">Membrane</keyword>
<protein>
    <submittedName>
        <fullName evidence="13">TonB family protein</fullName>
    </submittedName>
</protein>
<dbReference type="GO" id="GO:0055085">
    <property type="term" value="P:transmembrane transport"/>
    <property type="evidence" value="ECO:0007669"/>
    <property type="project" value="InterPro"/>
</dbReference>
<dbReference type="Proteomes" id="UP001139308">
    <property type="component" value="Unassembled WGS sequence"/>
</dbReference>
<evidence type="ECO:0000256" key="10">
    <source>
        <dbReference type="SAM" id="MobiDB-lite"/>
    </source>
</evidence>
<keyword evidence="4" id="KW-1003">Cell membrane</keyword>
<evidence type="ECO:0000313" key="14">
    <source>
        <dbReference type="Proteomes" id="UP001139308"/>
    </source>
</evidence>
<dbReference type="EMBL" id="JAKLJA010000010">
    <property type="protein sequence ID" value="MCG5074690.1"/>
    <property type="molecule type" value="Genomic_DNA"/>
</dbReference>
<evidence type="ECO:0000256" key="4">
    <source>
        <dbReference type="ARBA" id="ARBA00022475"/>
    </source>
</evidence>
<keyword evidence="5" id="KW-0997">Cell inner membrane</keyword>
<name>A0A9X1RQ49_9BURK</name>
<evidence type="ECO:0000256" key="9">
    <source>
        <dbReference type="ARBA" id="ARBA00023136"/>
    </source>
</evidence>
<dbReference type="PROSITE" id="PS52015">
    <property type="entry name" value="TONB_CTD"/>
    <property type="match status" value="1"/>
</dbReference>
<keyword evidence="3" id="KW-0813">Transport</keyword>
<dbReference type="InterPro" id="IPR006260">
    <property type="entry name" value="TonB/TolA_C"/>
</dbReference>
<keyword evidence="7" id="KW-0653">Protein transport</keyword>
<feature type="transmembrane region" description="Helical" evidence="11">
    <location>
        <begin position="25"/>
        <end position="44"/>
    </location>
</feature>
<dbReference type="InterPro" id="IPR051045">
    <property type="entry name" value="TonB-dependent_transducer"/>
</dbReference>
<dbReference type="NCBIfam" id="TIGR01352">
    <property type="entry name" value="tonB_Cterm"/>
    <property type="match status" value="1"/>
</dbReference>
<sequence length="252" mass="26420">MQASQTTANASVLPVFRTIGANRRVMTAGAIVIALHATLIAVVLNKRDAVTPVSLESRTITAELIRPEPVAAPAAIQSTPTPPPPKPVPRVSREQPKVQPKPKPAPTPLPVAEAPSQHVAQSASAEPAPPAPAAPIPPAPVPAPQAAAPAQGKPTMALAAPKNVSHLDCNIVEPDYPMLSKRRGETGVAYVHFVVGLTGKLENIELKKSSGYSRLDDAALSAMRSSACKPYMEDGQPVRAAYTQPFDFSLQN</sequence>
<comment type="subcellular location">
    <subcellularLocation>
        <location evidence="1">Cell inner membrane</location>
        <topology evidence="1">Single-pass membrane protein</topology>
        <orientation evidence="1">Periplasmic side</orientation>
    </subcellularLocation>
</comment>
<feature type="region of interest" description="Disordered" evidence="10">
    <location>
        <begin position="71"/>
        <end position="152"/>
    </location>
</feature>
<dbReference type="SUPFAM" id="SSF74653">
    <property type="entry name" value="TolA/TonB C-terminal domain"/>
    <property type="match status" value="1"/>
</dbReference>
<evidence type="ECO:0000259" key="12">
    <source>
        <dbReference type="PROSITE" id="PS52015"/>
    </source>
</evidence>
<dbReference type="Pfam" id="PF03544">
    <property type="entry name" value="TonB_C"/>
    <property type="match status" value="1"/>
</dbReference>
<dbReference type="PANTHER" id="PTHR33446:SF2">
    <property type="entry name" value="PROTEIN TONB"/>
    <property type="match status" value="1"/>
</dbReference>
<reference evidence="13" key="1">
    <citation type="submission" date="2022-01" db="EMBL/GenBank/DDBJ databases">
        <title>Genome sequence and assembly of Parabukholderia sp. RG36.</title>
        <authorList>
            <person name="Chhetri G."/>
        </authorList>
    </citation>
    <scope>NUCLEOTIDE SEQUENCE</scope>
    <source>
        <strain evidence="13">RG36</strain>
    </source>
</reference>
<dbReference type="GO" id="GO:0031992">
    <property type="term" value="F:energy transducer activity"/>
    <property type="evidence" value="ECO:0007669"/>
    <property type="project" value="TreeGrafter"/>
</dbReference>
<evidence type="ECO:0000256" key="8">
    <source>
        <dbReference type="ARBA" id="ARBA00022989"/>
    </source>
</evidence>
<gene>
    <name evidence="13" type="ORF">L5014_15190</name>
</gene>
<evidence type="ECO:0000256" key="1">
    <source>
        <dbReference type="ARBA" id="ARBA00004383"/>
    </source>
</evidence>
<dbReference type="GO" id="GO:0015031">
    <property type="term" value="P:protein transport"/>
    <property type="evidence" value="ECO:0007669"/>
    <property type="project" value="UniProtKB-KW"/>
</dbReference>
<keyword evidence="6 11" id="KW-0812">Transmembrane</keyword>
<dbReference type="InterPro" id="IPR037682">
    <property type="entry name" value="TonB_C"/>
</dbReference>
<dbReference type="Gene3D" id="3.30.1150.10">
    <property type="match status" value="1"/>
</dbReference>
<evidence type="ECO:0000256" key="3">
    <source>
        <dbReference type="ARBA" id="ARBA00022448"/>
    </source>
</evidence>
<organism evidence="13 14">
    <name type="scientific">Paraburkholderia tagetis</name>
    <dbReference type="NCBI Taxonomy" id="2913261"/>
    <lineage>
        <taxon>Bacteria</taxon>
        <taxon>Pseudomonadati</taxon>
        <taxon>Pseudomonadota</taxon>
        <taxon>Betaproteobacteria</taxon>
        <taxon>Burkholderiales</taxon>
        <taxon>Burkholderiaceae</taxon>
        <taxon>Paraburkholderia</taxon>
    </lineage>
</organism>
<dbReference type="GO" id="GO:0098797">
    <property type="term" value="C:plasma membrane protein complex"/>
    <property type="evidence" value="ECO:0007669"/>
    <property type="project" value="TreeGrafter"/>
</dbReference>
<accession>A0A9X1RQ49</accession>
<dbReference type="RefSeq" id="WP_238464549.1">
    <property type="nucleotide sequence ID" value="NZ_JAKLJA010000010.1"/>
</dbReference>
<evidence type="ECO:0000256" key="7">
    <source>
        <dbReference type="ARBA" id="ARBA00022927"/>
    </source>
</evidence>
<evidence type="ECO:0000256" key="2">
    <source>
        <dbReference type="ARBA" id="ARBA00006555"/>
    </source>
</evidence>
<comment type="similarity">
    <text evidence="2">Belongs to the TonB family.</text>
</comment>
<evidence type="ECO:0000256" key="11">
    <source>
        <dbReference type="SAM" id="Phobius"/>
    </source>
</evidence>
<evidence type="ECO:0000256" key="6">
    <source>
        <dbReference type="ARBA" id="ARBA00022692"/>
    </source>
</evidence>
<dbReference type="AlphaFoldDB" id="A0A9X1RQ49"/>